<comment type="caution">
    <text evidence="5">The sequence shown here is derived from an EMBL/GenBank/DDBJ whole genome shotgun (WGS) entry which is preliminary data.</text>
</comment>
<protein>
    <submittedName>
        <fullName evidence="5">AraC family transcriptional regulator</fullName>
    </submittedName>
</protein>
<dbReference type="SUPFAM" id="SSF46689">
    <property type="entry name" value="Homeodomain-like"/>
    <property type="match status" value="2"/>
</dbReference>
<dbReference type="InterPro" id="IPR018062">
    <property type="entry name" value="HTH_AraC-typ_CS"/>
</dbReference>
<keyword evidence="2" id="KW-0238">DNA-binding</keyword>
<evidence type="ECO:0000313" key="6">
    <source>
        <dbReference type="Proteomes" id="UP000823910"/>
    </source>
</evidence>
<dbReference type="InterPro" id="IPR009057">
    <property type="entry name" value="Homeodomain-like_sf"/>
</dbReference>
<reference evidence="5" key="2">
    <citation type="submission" date="2021-04" db="EMBL/GenBank/DDBJ databases">
        <authorList>
            <person name="Gilroy R."/>
        </authorList>
    </citation>
    <scope>NUCLEOTIDE SEQUENCE</scope>
    <source>
        <strain evidence="5">CHK180-15479</strain>
    </source>
</reference>
<evidence type="ECO:0000256" key="2">
    <source>
        <dbReference type="ARBA" id="ARBA00023125"/>
    </source>
</evidence>
<dbReference type="Gene3D" id="1.10.10.60">
    <property type="entry name" value="Homeodomain-like"/>
    <property type="match status" value="2"/>
</dbReference>
<dbReference type="GO" id="GO:0043565">
    <property type="term" value="F:sequence-specific DNA binding"/>
    <property type="evidence" value="ECO:0007669"/>
    <property type="project" value="InterPro"/>
</dbReference>
<dbReference type="InterPro" id="IPR014710">
    <property type="entry name" value="RmlC-like_jellyroll"/>
</dbReference>
<dbReference type="InterPro" id="IPR018060">
    <property type="entry name" value="HTH_AraC"/>
</dbReference>
<feature type="domain" description="HTH araC/xylS-type" evidence="4">
    <location>
        <begin position="178"/>
        <end position="276"/>
    </location>
</feature>
<dbReference type="Pfam" id="PF02311">
    <property type="entry name" value="AraC_binding"/>
    <property type="match status" value="1"/>
</dbReference>
<accession>A0A9D2N026</accession>
<keyword evidence="3" id="KW-0804">Transcription</keyword>
<dbReference type="Pfam" id="PF12833">
    <property type="entry name" value="HTH_18"/>
    <property type="match status" value="1"/>
</dbReference>
<dbReference type="SUPFAM" id="SSF51215">
    <property type="entry name" value="Regulatory protein AraC"/>
    <property type="match status" value="1"/>
</dbReference>
<dbReference type="PANTHER" id="PTHR43280">
    <property type="entry name" value="ARAC-FAMILY TRANSCRIPTIONAL REGULATOR"/>
    <property type="match status" value="1"/>
</dbReference>
<dbReference type="PROSITE" id="PS01124">
    <property type="entry name" value="HTH_ARAC_FAMILY_2"/>
    <property type="match status" value="1"/>
</dbReference>
<dbReference type="AlphaFoldDB" id="A0A9D2N026"/>
<name>A0A9D2N026_9FIRM</name>
<evidence type="ECO:0000256" key="1">
    <source>
        <dbReference type="ARBA" id="ARBA00023015"/>
    </source>
</evidence>
<dbReference type="SMART" id="SM00342">
    <property type="entry name" value="HTH_ARAC"/>
    <property type="match status" value="1"/>
</dbReference>
<sequence>MKEYHYSYKKSSMNIALEQYVYRIGTYHYNWHRDLELLTVLNGRAEVCAGGSRWLLKEDDIILINSNQGHTTLAEGADTVAMILHLDPDFLKDYYEDVEYLSFRICSAGAPQKQDIFGRIRRDLAWMMLEAEREAPQSRLLFELAFFDLLYTMVSEFPPERMQSAAFKANQKQMDSVNKMIKYINKNYYKKLSLDTLARESGYNAGYVSQLFKNYVGINFYDYLTRIRLREATRALSQSDKTILEIALDHGFSDLKSFNSNFKENFKKSPTEYRKLLNTENRGNDLFFKQKFLEAGDPLVSKKLHEYLKYVYYSADGRQALQEQIHEMKTVLDSQARLMERLAAELTKAAADTKEKL</sequence>
<evidence type="ECO:0000313" key="5">
    <source>
        <dbReference type="EMBL" id="HJC05704.1"/>
    </source>
</evidence>
<reference evidence="5" key="1">
    <citation type="journal article" date="2021" name="PeerJ">
        <title>Extensive microbial diversity within the chicken gut microbiome revealed by metagenomics and culture.</title>
        <authorList>
            <person name="Gilroy R."/>
            <person name="Ravi A."/>
            <person name="Getino M."/>
            <person name="Pursley I."/>
            <person name="Horton D.L."/>
            <person name="Alikhan N.F."/>
            <person name="Baker D."/>
            <person name="Gharbi K."/>
            <person name="Hall N."/>
            <person name="Watson M."/>
            <person name="Adriaenssens E.M."/>
            <person name="Foster-Nyarko E."/>
            <person name="Jarju S."/>
            <person name="Secka A."/>
            <person name="Antonio M."/>
            <person name="Oren A."/>
            <person name="Chaudhuri R.R."/>
            <person name="La Ragione R."/>
            <person name="Hildebrand F."/>
            <person name="Pallen M.J."/>
        </authorList>
    </citation>
    <scope>NUCLEOTIDE SEQUENCE</scope>
    <source>
        <strain evidence="5">CHK180-15479</strain>
    </source>
</reference>
<proteinExistence type="predicted"/>
<evidence type="ECO:0000256" key="3">
    <source>
        <dbReference type="ARBA" id="ARBA00023163"/>
    </source>
</evidence>
<dbReference type="EMBL" id="DWWT01000026">
    <property type="protein sequence ID" value="HJC05704.1"/>
    <property type="molecule type" value="Genomic_DNA"/>
</dbReference>
<dbReference type="PROSITE" id="PS00041">
    <property type="entry name" value="HTH_ARAC_FAMILY_1"/>
    <property type="match status" value="1"/>
</dbReference>
<dbReference type="GO" id="GO:0003700">
    <property type="term" value="F:DNA-binding transcription factor activity"/>
    <property type="evidence" value="ECO:0007669"/>
    <property type="project" value="InterPro"/>
</dbReference>
<keyword evidence="1" id="KW-0805">Transcription regulation</keyword>
<dbReference type="Gene3D" id="2.60.120.10">
    <property type="entry name" value="Jelly Rolls"/>
    <property type="match status" value="1"/>
</dbReference>
<evidence type="ECO:0000259" key="4">
    <source>
        <dbReference type="PROSITE" id="PS01124"/>
    </source>
</evidence>
<dbReference type="InterPro" id="IPR003313">
    <property type="entry name" value="AraC-bd"/>
</dbReference>
<organism evidence="5 6">
    <name type="scientific">Candidatus Enterocloster excrementipullorum</name>
    <dbReference type="NCBI Taxonomy" id="2838559"/>
    <lineage>
        <taxon>Bacteria</taxon>
        <taxon>Bacillati</taxon>
        <taxon>Bacillota</taxon>
        <taxon>Clostridia</taxon>
        <taxon>Lachnospirales</taxon>
        <taxon>Lachnospiraceae</taxon>
        <taxon>Enterocloster</taxon>
    </lineage>
</organism>
<dbReference type="PANTHER" id="PTHR43280:SF2">
    <property type="entry name" value="HTH-TYPE TRANSCRIPTIONAL REGULATOR EXSA"/>
    <property type="match status" value="1"/>
</dbReference>
<dbReference type="Proteomes" id="UP000823910">
    <property type="component" value="Unassembled WGS sequence"/>
</dbReference>
<dbReference type="InterPro" id="IPR037923">
    <property type="entry name" value="HTH-like"/>
</dbReference>
<gene>
    <name evidence="5" type="ORF">H9704_06060</name>
</gene>